<evidence type="ECO:0000313" key="3">
    <source>
        <dbReference type="Proteomes" id="UP000003692"/>
    </source>
</evidence>
<sequence length="207" mass="22831">MIGGWLSAGGKMEQHAVQRCAWVTADPDYIAYHDGEWGRPLYDERALFELLCLEGQQAGLSWLTVLKKRPHYRRVFHNFDPVRVAAMTPEELELLMHDAGVIRNRRKLAAIITNARALLAMAQAGEVFSPFLWSFVAGAPVRSDVAGATRSAASDALARALKQRGFTFVGTTICYAFMQACGMVNDHQPGCYLHHDSSPSSPPGLSR</sequence>
<keyword evidence="1" id="KW-0862">Zinc</keyword>
<proteinExistence type="predicted"/>
<feature type="binding site" evidence="1">
    <location>
        <position position="187"/>
    </location>
    <ligand>
        <name>Zn(2+)</name>
        <dbReference type="ChEBI" id="CHEBI:29105"/>
    </ligand>
</feature>
<keyword evidence="2" id="KW-0378">Hydrolase</keyword>
<evidence type="ECO:0000256" key="1">
    <source>
        <dbReference type="PIRSR" id="PIRSR604597-1"/>
    </source>
</evidence>
<dbReference type="GO" id="GO:0046872">
    <property type="term" value="F:metal ion binding"/>
    <property type="evidence" value="ECO:0007669"/>
    <property type="project" value="UniProtKB-KW"/>
</dbReference>
<dbReference type="GO" id="GO:0006284">
    <property type="term" value="P:base-excision repair"/>
    <property type="evidence" value="ECO:0007669"/>
    <property type="project" value="InterPro"/>
</dbReference>
<feature type="binding site" evidence="1">
    <location>
        <position position="33"/>
    </location>
    <ligand>
        <name>Zn(2+)</name>
        <dbReference type="ChEBI" id="CHEBI:29105"/>
    </ligand>
</feature>
<dbReference type="InterPro" id="IPR052891">
    <property type="entry name" value="DNA-3mA_glycosylase"/>
</dbReference>
<dbReference type="InterPro" id="IPR011257">
    <property type="entry name" value="DNA_glycosylase"/>
</dbReference>
<dbReference type="PANTHER" id="PTHR30037:SF4">
    <property type="entry name" value="DNA-3-METHYLADENINE GLYCOSYLASE I"/>
    <property type="match status" value="1"/>
</dbReference>
<dbReference type="Pfam" id="PF03352">
    <property type="entry name" value="Adenine_glyco"/>
    <property type="match status" value="1"/>
</dbReference>
<dbReference type="EMBL" id="ADGK01000294">
    <property type="protein sequence ID" value="EFE21126.1"/>
    <property type="molecule type" value="Genomic_DNA"/>
</dbReference>
<dbReference type="Gene3D" id="1.10.340.30">
    <property type="entry name" value="Hypothetical protein, domain 2"/>
    <property type="match status" value="1"/>
</dbReference>
<protein>
    <submittedName>
        <fullName evidence="2">DNA-3-methyladenine glycosylase I</fullName>
        <ecNumber evidence="2">3.2.2.20</ecNumber>
    </submittedName>
</protein>
<dbReference type="NCBIfam" id="TIGR00624">
    <property type="entry name" value="tag"/>
    <property type="match status" value="1"/>
</dbReference>
<dbReference type="AlphaFoldDB" id="D4FAU5"/>
<dbReference type="InterPro" id="IPR004597">
    <property type="entry name" value="Tag"/>
</dbReference>
<reference evidence="2 3" key="1">
    <citation type="submission" date="2010-02" db="EMBL/GenBank/DDBJ databases">
        <authorList>
            <person name="Weinstock G."/>
            <person name="Sodergren E."/>
            <person name="Clifton S."/>
            <person name="Fulton L."/>
            <person name="Fulton B."/>
            <person name="Courtney L."/>
            <person name="Fronick C."/>
            <person name="Harrison M."/>
            <person name="Strong C."/>
            <person name="Farmer C."/>
            <person name="Delahaunty K."/>
            <person name="Markovic C."/>
            <person name="Hall O."/>
            <person name="Minx P."/>
            <person name="Tomlinson C."/>
            <person name="Mitreva M."/>
            <person name="Nelson J."/>
            <person name="Hou S."/>
            <person name="Wollam A."/>
            <person name="Pepin K.H."/>
            <person name="Johnson M."/>
            <person name="Bhonagiri V."/>
            <person name="Zhang X."/>
            <person name="Suruliraj S."/>
            <person name="Warren W."/>
            <person name="Chinwalla A."/>
            <person name="Mardis E.R."/>
            <person name="Wilson R.K."/>
        </authorList>
    </citation>
    <scope>NUCLEOTIDE SEQUENCE [LARGE SCALE GENOMIC DNA]</scope>
    <source>
        <strain evidence="2 3">ATCC 23685</strain>
    </source>
</reference>
<dbReference type="PANTHER" id="PTHR30037">
    <property type="entry name" value="DNA-3-METHYLADENINE GLYCOSYLASE 1"/>
    <property type="match status" value="1"/>
</dbReference>
<feature type="binding site" evidence="1">
    <location>
        <position position="20"/>
    </location>
    <ligand>
        <name>Zn(2+)</name>
        <dbReference type="ChEBI" id="CHEBI:29105"/>
    </ligand>
</feature>
<feature type="binding site" evidence="1">
    <location>
        <position position="191"/>
    </location>
    <ligand>
        <name>Zn(2+)</name>
        <dbReference type="ChEBI" id="CHEBI:29105"/>
    </ligand>
</feature>
<evidence type="ECO:0000313" key="2">
    <source>
        <dbReference type="EMBL" id="EFE21126.1"/>
    </source>
</evidence>
<organism evidence="2 3">
    <name type="scientific">Edwardsiella tarda ATCC 23685</name>
    <dbReference type="NCBI Taxonomy" id="500638"/>
    <lineage>
        <taxon>Bacteria</taxon>
        <taxon>Pseudomonadati</taxon>
        <taxon>Pseudomonadota</taxon>
        <taxon>Gammaproteobacteria</taxon>
        <taxon>Enterobacterales</taxon>
        <taxon>Hafniaceae</taxon>
        <taxon>Edwardsiella</taxon>
    </lineage>
</organism>
<keyword evidence="2" id="KW-0326">Glycosidase</keyword>
<accession>D4FAU5</accession>
<gene>
    <name evidence="2" type="primary">tag</name>
    <name evidence="2" type="ORF">EDWATA_03916</name>
</gene>
<keyword evidence="1" id="KW-0479">Metal-binding</keyword>
<name>D4FAU5_EDWTA</name>
<dbReference type="InterPro" id="IPR005019">
    <property type="entry name" value="Adenine_glyco"/>
</dbReference>
<dbReference type="SUPFAM" id="SSF48150">
    <property type="entry name" value="DNA-glycosylase"/>
    <property type="match status" value="1"/>
</dbReference>
<comment type="caution">
    <text evidence="2">The sequence shown here is derived from an EMBL/GenBank/DDBJ whole genome shotgun (WGS) entry which is preliminary data.</text>
</comment>
<dbReference type="HOGENOM" id="CLU_083758_1_0_6"/>
<dbReference type="EC" id="3.2.2.20" evidence="2"/>
<dbReference type="Proteomes" id="UP000003692">
    <property type="component" value="Unassembled WGS sequence"/>
</dbReference>
<dbReference type="GO" id="GO:0008725">
    <property type="term" value="F:DNA-3-methyladenine glycosylase activity"/>
    <property type="evidence" value="ECO:0007669"/>
    <property type="project" value="UniProtKB-EC"/>
</dbReference>